<comment type="caution">
    <text evidence="1">The sequence shown here is derived from an EMBL/GenBank/DDBJ whole genome shotgun (WGS) entry which is preliminary data.</text>
</comment>
<gene>
    <name evidence="1" type="primary">Acey_s0012.g1876</name>
    <name evidence="1" type="ORF">Y032_0012g1876</name>
</gene>
<evidence type="ECO:0000313" key="1">
    <source>
        <dbReference type="EMBL" id="EYC25412.1"/>
    </source>
</evidence>
<keyword evidence="2" id="KW-1185">Reference proteome</keyword>
<dbReference type="AlphaFoldDB" id="A0A016VEE8"/>
<name>A0A016VEE8_9BILA</name>
<dbReference type="Proteomes" id="UP000024635">
    <property type="component" value="Unassembled WGS sequence"/>
</dbReference>
<proteinExistence type="predicted"/>
<dbReference type="EMBL" id="JARK01001348">
    <property type="protein sequence ID" value="EYC25412.1"/>
    <property type="molecule type" value="Genomic_DNA"/>
</dbReference>
<protein>
    <submittedName>
        <fullName evidence="1">Uncharacterized protein</fullName>
    </submittedName>
</protein>
<sequence length="149" mass="16965">MTPLDRSPAIPPLLDAGAPLSHRWTRVQAFSHFWTPAPPYHTVGSESRRFPTFGRRRTIITPLHRSPAIPPLLDAGAFLSHRWTRLQAFPRLWAPAHPYHTVGPVSRHFPAFGRRRTRQRTLITPLDPSPCISVLLDAGTPLSHRWIRL</sequence>
<reference evidence="2" key="1">
    <citation type="journal article" date="2015" name="Nat. Genet.">
        <title>The genome and transcriptome of the zoonotic hookworm Ancylostoma ceylanicum identify infection-specific gene families.</title>
        <authorList>
            <person name="Schwarz E.M."/>
            <person name="Hu Y."/>
            <person name="Antoshechkin I."/>
            <person name="Miller M.M."/>
            <person name="Sternberg P.W."/>
            <person name="Aroian R.V."/>
        </authorList>
    </citation>
    <scope>NUCLEOTIDE SEQUENCE</scope>
    <source>
        <strain evidence="2">HY135</strain>
    </source>
</reference>
<accession>A0A016VEE8</accession>
<evidence type="ECO:0000313" key="2">
    <source>
        <dbReference type="Proteomes" id="UP000024635"/>
    </source>
</evidence>
<organism evidence="1 2">
    <name type="scientific">Ancylostoma ceylanicum</name>
    <dbReference type="NCBI Taxonomy" id="53326"/>
    <lineage>
        <taxon>Eukaryota</taxon>
        <taxon>Metazoa</taxon>
        <taxon>Ecdysozoa</taxon>
        <taxon>Nematoda</taxon>
        <taxon>Chromadorea</taxon>
        <taxon>Rhabditida</taxon>
        <taxon>Rhabditina</taxon>
        <taxon>Rhabditomorpha</taxon>
        <taxon>Strongyloidea</taxon>
        <taxon>Ancylostomatidae</taxon>
        <taxon>Ancylostomatinae</taxon>
        <taxon>Ancylostoma</taxon>
    </lineage>
</organism>